<dbReference type="EMBL" id="CP042912">
    <property type="protein sequence ID" value="QEG23558.1"/>
    <property type="molecule type" value="Genomic_DNA"/>
</dbReference>
<dbReference type="AlphaFoldDB" id="A0A5B9PB42"/>
<protein>
    <submittedName>
        <fullName evidence="2">Transposase IS200 like protein</fullName>
    </submittedName>
</protein>
<dbReference type="RefSeq" id="WP_315849997.1">
    <property type="nucleotide sequence ID" value="NZ_CP042912.1"/>
</dbReference>
<dbReference type="KEGG" id="mff:MFFC18_34590"/>
<sequence>MPRALRSDFAGEIYHALNRGNARNNIFFKEGDFEAFERVIREGLEKYPVDLIAYQWMSNHWHMVLSPQEDKAMSAFLGWVTMTHTQRYHAHNKTTGYGHVYQGR</sequence>
<dbReference type="SUPFAM" id="SSF143422">
    <property type="entry name" value="Transposase IS200-like"/>
    <property type="match status" value="1"/>
</dbReference>
<dbReference type="PANTHER" id="PTHR34322">
    <property type="entry name" value="TRANSPOSASE, Y1_TNP DOMAIN-CONTAINING"/>
    <property type="match status" value="1"/>
</dbReference>
<keyword evidence="3" id="KW-1185">Reference proteome</keyword>
<dbReference type="Gene3D" id="3.30.70.1290">
    <property type="entry name" value="Transposase IS200-like"/>
    <property type="match status" value="1"/>
</dbReference>
<dbReference type="GO" id="GO:0004803">
    <property type="term" value="F:transposase activity"/>
    <property type="evidence" value="ECO:0007669"/>
    <property type="project" value="InterPro"/>
</dbReference>
<evidence type="ECO:0000313" key="3">
    <source>
        <dbReference type="Proteomes" id="UP000322214"/>
    </source>
</evidence>
<organism evidence="2 3">
    <name type="scientific">Mariniblastus fucicola</name>
    <dbReference type="NCBI Taxonomy" id="980251"/>
    <lineage>
        <taxon>Bacteria</taxon>
        <taxon>Pseudomonadati</taxon>
        <taxon>Planctomycetota</taxon>
        <taxon>Planctomycetia</taxon>
        <taxon>Pirellulales</taxon>
        <taxon>Pirellulaceae</taxon>
        <taxon>Mariniblastus</taxon>
    </lineage>
</organism>
<dbReference type="Pfam" id="PF01797">
    <property type="entry name" value="Y1_Tnp"/>
    <property type="match status" value="1"/>
</dbReference>
<evidence type="ECO:0000313" key="2">
    <source>
        <dbReference type="EMBL" id="QEG23558.1"/>
    </source>
</evidence>
<dbReference type="GO" id="GO:0006313">
    <property type="term" value="P:DNA transposition"/>
    <property type="evidence" value="ECO:0007669"/>
    <property type="project" value="InterPro"/>
</dbReference>
<dbReference type="Proteomes" id="UP000322214">
    <property type="component" value="Chromosome"/>
</dbReference>
<gene>
    <name evidence="2" type="ORF">MFFC18_34590</name>
</gene>
<reference evidence="2 3" key="1">
    <citation type="submission" date="2019-08" db="EMBL/GenBank/DDBJ databases">
        <title>Deep-cultivation of Planctomycetes and their phenomic and genomic characterization uncovers novel biology.</title>
        <authorList>
            <person name="Wiegand S."/>
            <person name="Jogler M."/>
            <person name="Boedeker C."/>
            <person name="Pinto D."/>
            <person name="Vollmers J."/>
            <person name="Rivas-Marin E."/>
            <person name="Kohn T."/>
            <person name="Peeters S.H."/>
            <person name="Heuer A."/>
            <person name="Rast P."/>
            <person name="Oberbeckmann S."/>
            <person name="Bunk B."/>
            <person name="Jeske O."/>
            <person name="Meyerdierks A."/>
            <person name="Storesund J.E."/>
            <person name="Kallscheuer N."/>
            <person name="Luecker S."/>
            <person name="Lage O.M."/>
            <person name="Pohl T."/>
            <person name="Merkel B.J."/>
            <person name="Hornburger P."/>
            <person name="Mueller R.-W."/>
            <person name="Bruemmer F."/>
            <person name="Labrenz M."/>
            <person name="Spormann A.M."/>
            <person name="Op den Camp H."/>
            <person name="Overmann J."/>
            <person name="Amann R."/>
            <person name="Jetten M.S.M."/>
            <person name="Mascher T."/>
            <person name="Medema M.H."/>
            <person name="Devos D.P."/>
            <person name="Kaster A.-K."/>
            <person name="Ovreas L."/>
            <person name="Rohde M."/>
            <person name="Galperin M.Y."/>
            <person name="Jogler C."/>
        </authorList>
    </citation>
    <scope>NUCLEOTIDE SEQUENCE [LARGE SCALE GENOMIC DNA]</scope>
    <source>
        <strain evidence="2 3">FC18</strain>
    </source>
</reference>
<dbReference type="InterPro" id="IPR036515">
    <property type="entry name" value="Transposase_17_sf"/>
</dbReference>
<name>A0A5B9PB42_9BACT</name>
<dbReference type="SMART" id="SM01321">
    <property type="entry name" value="Y1_Tnp"/>
    <property type="match status" value="1"/>
</dbReference>
<evidence type="ECO:0000259" key="1">
    <source>
        <dbReference type="SMART" id="SM01321"/>
    </source>
</evidence>
<feature type="domain" description="Transposase IS200-like" evidence="1">
    <location>
        <begin position="9"/>
        <end position="104"/>
    </location>
</feature>
<accession>A0A5B9PB42</accession>
<dbReference type="PANTHER" id="PTHR34322:SF2">
    <property type="entry name" value="TRANSPOSASE IS200-LIKE DOMAIN-CONTAINING PROTEIN"/>
    <property type="match status" value="1"/>
</dbReference>
<proteinExistence type="predicted"/>
<dbReference type="InterPro" id="IPR002686">
    <property type="entry name" value="Transposase_17"/>
</dbReference>
<dbReference type="GO" id="GO:0003677">
    <property type="term" value="F:DNA binding"/>
    <property type="evidence" value="ECO:0007669"/>
    <property type="project" value="InterPro"/>
</dbReference>